<evidence type="ECO:0000256" key="1">
    <source>
        <dbReference type="SAM" id="MobiDB-lite"/>
    </source>
</evidence>
<evidence type="ECO:0000313" key="3">
    <source>
        <dbReference type="Proteomes" id="UP000077755"/>
    </source>
</evidence>
<dbReference type="Proteomes" id="UP000077755">
    <property type="component" value="Chromosome 7"/>
</dbReference>
<feature type="compositionally biased region" description="Basic and acidic residues" evidence="1">
    <location>
        <begin position="59"/>
        <end position="72"/>
    </location>
</feature>
<reference evidence="2" key="1">
    <citation type="journal article" date="2016" name="Nat. Genet.">
        <title>A high-quality carrot genome assembly provides new insights into carotenoid accumulation and asterid genome evolution.</title>
        <authorList>
            <person name="Iorizzo M."/>
            <person name="Ellison S."/>
            <person name="Senalik D."/>
            <person name="Zeng P."/>
            <person name="Satapoomin P."/>
            <person name="Huang J."/>
            <person name="Bowman M."/>
            <person name="Iovene M."/>
            <person name="Sanseverino W."/>
            <person name="Cavagnaro P."/>
            <person name="Yildiz M."/>
            <person name="Macko-Podgorni A."/>
            <person name="Moranska E."/>
            <person name="Grzebelus E."/>
            <person name="Grzebelus D."/>
            <person name="Ashrafi H."/>
            <person name="Zheng Z."/>
            <person name="Cheng S."/>
            <person name="Spooner D."/>
            <person name="Van Deynze A."/>
            <person name="Simon P."/>
        </authorList>
    </citation>
    <scope>NUCLEOTIDE SEQUENCE</scope>
    <source>
        <tissue evidence="2">Leaf</tissue>
    </source>
</reference>
<accession>A0AAF1B8G6</accession>
<dbReference type="AlphaFoldDB" id="A0AAF1B8G6"/>
<protein>
    <submittedName>
        <fullName evidence="2">Uncharacterized protein</fullName>
    </submittedName>
</protein>
<feature type="region of interest" description="Disordered" evidence="1">
    <location>
        <begin position="43"/>
        <end position="77"/>
    </location>
</feature>
<sequence length="107" mass="12489">MEGMKNNKGEIDEIRRDLKKNLDLQDLNHRYLTQEEIDDGYEILVDDRPRVPSPPPKVSEYKKPPKEKKVDDDDHDDEDAALKEYGDVDDLLKLRLKGLNRIKSTVD</sequence>
<dbReference type="KEGG" id="dcr:108195346"/>
<dbReference type="EMBL" id="CP093349">
    <property type="protein sequence ID" value="WOH08588.1"/>
    <property type="molecule type" value="Genomic_DNA"/>
</dbReference>
<reference evidence="2" key="2">
    <citation type="submission" date="2022-03" db="EMBL/GenBank/DDBJ databases">
        <title>Draft title - Genomic analysis of global carrot germplasm unveils the trajectory of domestication and the origin of high carotenoid orange carrot.</title>
        <authorList>
            <person name="Iorizzo M."/>
            <person name="Ellison S."/>
            <person name="Senalik D."/>
            <person name="Macko-Podgorni A."/>
            <person name="Grzebelus D."/>
            <person name="Bostan H."/>
            <person name="Rolling W."/>
            <person name="Curaba J."/>
            <person name="Simon P."/>
        </authorList>
    </citation>
    <scope>NUCLEOTIDE SEQUENCE</scope>
    <source>
        <tissue evidence="2">Leaf</tissue>
    </source>
</reference>
<proteinExistence type="predicted"/>
<evidence type="ECO:0000313" key="2">
    <source>
        <dbReference type="EMBL" id="WOH08588.1"/>
    </source>
</evidence>
<organism evidence="2 3">
    <name type="scientific">Daucus carota subsp. sativus</name>
    <name type="common">Carrot</name>
    <dbReference type="NCBI Taxonomy" id="79200"/>
    <lineage>
        <taxon>Eukaryota</taxon>
        <taxon>Viridiplantae</taxon>
        <taxon>Streptophyta</taxon>
        <taxon>Embryophyta</taxon>
        <taxon>Tracheophyta</taxon>
        <taxon>Spermatophyta</taxon>
        <taxon>Magnoliopsida</taxon>
        <taxon>eudicotyledons</taxon>
        <taxon>Gunneridae</taxon>
        <taxon>Pentapetalae</taxon>
        <taxon>asterids</taxon>
        <taxon>campanulids</taxon>
        <taxon>Apiales</taxon>
        <taxon>Apiaceae</taxon>
        <taxon>Apioideae</taxon>
        <taxon>Scandiceae</taxon>
        <taxon>Daucinae</taxon>
        <taxon>Daucus</taxon>
        <taxon>Daucus sect. Daucus</taxon>
    </lineage>
</organism>
<gene>
    <name evidence="2" type="ORF">DCAR_0728032</name>
</gene>
<name>A0AAF1B8G6_DAUCS</name>
<keyword evidence="3" id="KW-1185">Reference proteome</keyword>